<dbReference type="NCBIfam" id="TIGR03786">
    <property type="entry name" value="strep_pil_rpt"/>
    <property type="match status" value="3"/>
</dbReference>
<dbReference type="InterPro" id="IPR038174">
    <property type="entry name" value="Strep_pil_link_sf"/>
</dbReference>
<dbReference type="Pfam" id="PF13519">
    <property type="entry name" value="VWA_2"/>
    <property type="match status" value="1"/>
</dbReference>
<dbReference type="InterPro" id="IPR022464">
    <property type="entry name" value="Strep_pil_isopept_link"/>
</dbReference>
<evidence type="ECO:0000313" key="4">
    <source>
        <dbReference type="EMBL" id="RGK40604.1"/>
    </source>
</evidence>
<comment type="caution">
    <text evidence="4">The sequence shown here is derived from an EMBL/GenBank/DDBJ whole genome shotgun (WGS) entry which is preliminary data.</text>
</comment>
<evidence type="ECO:0000256" key="1">
    <source>
        <dbReference type="SAM" id="MobiDB-lite"/>
    </source>
</evidence>
<reference evidence="4 5" key="1">
    <citation type="submission" date="2018-08" db="EMBL/GenBank/DDBJ databases">
        <title>A genome reference for cultivated species of the human gut microbiota.</title>
        <authorList>
            <person name="Zou Y."/>
            <person name="Xue W."/>
            <person name="Luo G."/>
        </authorList>
    </citation>
    <scope>NUCLEOTIDE SEQUENCE [LARGE SCALE GENOMIC DNA]</scope>
    <source>
        <strain evidence="4 5">TF11-7</strain>
    </source>
</reference>
<evidence type="ECO:0000313" key="5">
    <source>
        <dbReference type="Proteomes" id="UP000260793"/>
    </source>
</evidence>
<feature type="transmembrane region" description="Helical" evidence="2">
    <location>
        <begin position="1460"/>
        <end position="1479"/>
    </location>
</feature>
<feature type="domain" description="VWFA" evidence="3">
    <location>
        <begin position="132"/>
        <end position="391"/>
    </location>
</feature>
<feature type="compositionally biased region" description="Basic and acidic residues" evidence="1">
    <location>
        <begin position="1421"/>
        <end position="1442"/>
    </location>
</feature>
<dbReference type="Pfam" id="PF12892">
    <property type="entry name" value="FctA"/>
    <property type="match status" value="5"/>
</dbReference>
<dbReference type="Gene3D" id="2.60.40.3050">
    <property type="match status" value="5"/>
</dbReference>
<evidence type="ECO:0000256" key="2">
    <source>
        <dbReference type="SAM" id="Phobius"/>
    </source>
</evidence>
<protein>
    <submittedName>
        <fullName evidence="4">VWA domain-containing protein</fullName>
    </submittedName>
</protein>
<sequence>MMCSDKKIKTEGELKMKKKTSLLAFIITAVMVFSLWPQQVNATGGNAARTTMADNVTINNWHDTNTLDNSTKNVGRIWTDKSVSAGDVTLTGQDEDSGTATIKKGADSDFLVGLSALSSTAKITGQTTVPLDIVLVLDVSGSMDDPMGSADSTKRIDALKKAVNSFIDGSAKVNDQRADVNKQNRIAVVKFAGNESDKVGNEKYRDGMHYYNYTQIVSNYGAYTSKNKSDLKEKVNALDPAGCTATDYAMNRAKKLVDQSKTDANNSTDRKNVKRVVIFFTDGEPNHYSGFVDEVANDAIESAKNIKKDADIYTIGIFNGADVSITGHSGSGSWSAKEQFNAFMHGLSSNYPNAETYKKLGTRAKDSKGQDAAYYKVATKADELKNIFTQIEEEIISSAQSPTQVEQGEDPSDAGFITLTDQLGDYMQVDDINTQVYANQLYKNPGKTETTKDGKTVVTYTFNQEIPDTNHVYPEGNLEDIKITVEKAVGEDQLQTGDLVTVKIPANLIPLRYYEVKSDGSMTIDETYPIRLFYDVSLKAGVEEKLANPDAQLKAYIDANKDKNHQVHFLSNKYDQNQAGAESGGVGAYAKFEPAETNDFYYFQNDAVLYTDKACTTPATGSIDTTGATTYYYQRNYYVLGDNGKAVSKTNTVTIPGNSNLMLGNYATKNTGGEYYIPAGTPRTTSLAYYEEDKAEGANKTNTASKSINPVWDDNFKGAHITTYLGNNGRLIIGLPDEPVTLTGDTALKGSKTFIGRDMKANEAFEFTLTAADNDTKTAIQEEKVKIAANGDKAIVAGAKDGVTTAFQFGDVTFTEEGIYTFNINETVPQTPAGGMTYDSHTAQVTIVVTRDTVNIGKLKATVSYNNSGAASDVTDRAVFANRYDASTEVTGGTKADISAKKTLRGRNLRAGEFQFKLTTRPADGSNGTVLQEKQNGADGSIAFDSISYKTSDTAAGASAVVLDKAVEAGYAVKSTDADGNTVYTLSYRIYEDTENGTNSNGISVVTGTYDFTVTVTDHGNGVLTAVTNYPNEQNQFEFVNQYGTEPVPVEIAGSKTLAHDTSLTPADITGKFTFTLEALTEGAPMPVQTTAVNDAAGNVNFGEITFTTDFLQDAITTDNGVRTKEFEYKVTESGSAAGVTNDVNVSKTFKLTLTDDGNGNLSVTRNPADGPLFSFTNIYHVSELPSSITDQVKVNKTLEGRELKEGEFNFELVEDGNVVATGSNDVDGKVVFSSITYTQPGSHVYTVREVKGSETGITYDEQTYIVYTQITDNGDGTLSASHRAEALTDGGELAPVEGNAITFHNSYKAESAAVTIKAVKKLEGRDLKDGEFTFRLKDADGKVIAEAKNDASGTIRFENVKFEDEGVYEYTISEVNDKQTGITYDESIFKVTVKVNDNGEGTLAAEVSNDDIVFTNSYEAPKDDKTTDTPKKSDKNPDKKTNNPVKALRRVATGDNSHMMTYLVLMIAAIAVIGVVIVRRKKR</sequence>
<dbReference type="InterPro" id="IPR002035">
    <property type="entry name" value="VWF_A"/>
</dbReference>
<gene>
    <name evidence="4" type="ORF">DXD17_06460</name>
</gene>
<accession>A0A3E4LTD3</accession>
<dbReference type="SMART" id="SM00327">
    <property type="entry name" value="VWA"/>
    <property type="match status" value="1"/>
</dbReference>
<dbReference type="EMBL" id="QSQN01000013">
    <property type="protein sequence ID" value="RGK40604.1"/>
    <property type="molecule type" value="Genomic_DNA"/>
</dbReference>
<feature type="region of interest" description="Disordered" evidence="1">
    <location>
        <begin position="1419"/>
        <end position="1446"/>
    </location>
</feature>
<dbReference type="Gene3D" id="3.40.50.410">
    <property type="entry name" value="von Willebrand factor, type A domain"/>
    <property type="match status" value="1"/>
</dbReference>
<organism evidence="4 5">
    <name type="scientific">[Ruminococcus] lactaris</name>
    <dbReference type="NCBI Taxonomy" id="46228"/>
    <lineage>
        <taxon>Bacteria</taxon>
        <taxon>Bacillati</taxon>
        <taxon>Bacillota</taxon>
        <taxon>Clostridia</taxon>
        <taxon>Lachnospirales</taxon>
        <taxon>Lachnospiraceae</taxon>
        <taxon>Mediterraneibacter</taxon>
    </lineage>
</organism>
<dbReference type="CDD" id="cd00198">
    <property type="entry name" value="vWFA"/>
    <property type="match status" value="1"/>
</dbReference>
<dbReference type="PROSITE" id="PS50234">
    <property type="entry name" value="VWFA"/>
    <property type="match status" value="1"/>
</dbReference>
<keyword evidence="2" id="KW-0472">Membrane</keyword>
<dbReference type="Proteomes" id="UP000260793">
    <property type="component" value="Unassembled WGS sequence"/>
</dbReference>
<dbReference type="CDD" id="cd11304">
    <property type="entry name" value="Cadherin_repeat"/>
    <property type="match status" value="1"/>
</dbReference>
<proteinExistence type="predicted"/>
<evidence type="ECO:0000259" key="3">
    <source>
        <dbReference type="PROSITE" id="PS50234"/>
    </source>
</evidence>
<name>A0A3E4LTD3_9FIRM</name>
<dbReference type="SUPFAM" id="SSF53300">
    <property type="entry name" value="vWA-like"/>
    <property type="match status" value="1"/>
</dbReference>
<keyword evidence="2" id="KW-0812">Transmembrane</keyword>
<keyword evidence="2" id="KW-1133">Transmembrane helix</keyword>
<dbReference type="InterPro" id="IPR036465">
    <property type="entry name" value="vWFA_dom_sf"/>
</dbReference>